<dbReference type="GO" id="GO:0004497">
    <property type="term" value="F:monooxygenase activity"/>
    <property type="evidence" value="ECO:0007669"/>
    <property type="project" value="UniProtKB-KW"/>
</dbReference>
<dbReference type="EMBL" id="MBFU01001254">
    <property type="protein sequence ID" value="PVZ96565.1"/>
    <property type="molecule type" value="Genomic_DNA"/>
</dbReference>
<dbReference type="GO" id="GO:0020037">
    <property type="term" value="F:heme binding"/>
    <property type="evidence" value="ECO:0007669"/>
    <property type="project" value="InterPro"/>
</dbReference>
<evidence type="ECO:0000256" key="5">
    <source>
        <dbReference type="ARBA" id="ARBA00023002"/>
    </source>
</evidence>
<dbReference type="PANTHER" id="PTHR24292:SF54">
    <property type="entry name" value="CYP9F3-RELATED"/>
    <property type="match status" value="1"/>
</dbReference>
<feature type="non-terminal residue" evidence="8">
    <location>
        <position position="472"/>
    </location>
</feature>
<dbReference type="InterPro" id="IPR001128">
    <property type="entry name" value="Cyt_P450"/>
</dbReference>
<evidence type="ECO:0008006" key="10">
    <source>
        <dbReference type="Google" id="ProtNLM"/>
    </source>
</evidence>
<organism evidence="8 9">
    <name type="scientific">Smittium angustum</name>
    <dbReference type="NCBI Taxonomy" id="133377"/>
    <lineage>
        <taxon>Eukaryota</taxon>
        <taxon>Fungi</taxon>
        <taxon>Fungi incertae sedis</taxon>
        <taxon>Zoopagomycota</taxon>
        <taxon>Kickxellomycotina</taxon>
        <taxon>Harpellomycetes</taxon>
        <taxon>Harpellales</taxon>
        <taxon>Legeriomycetaceae</taxon>
        <taxon>Smittium</taxon>
    </lineage>
</organism>
<dbReference type="GO" id="GO:0016705">
    <property type="term" value="F:oxidoreductase activity, acting on paired donors, with incorporation or reduction of molecular oxygen"/>
    <property type="evidence" value="ECO:0007669"/>
    <property type="project" value="InterPro"/>
</dbReference>
<comment type="similarity">
    <text evidence="2">Belongs to the cytochrome P450 family.</text>
</comment>
<evidence type="ECO:0000256" key="1">
    <source>
        <dbReference type="ARBA" id="ARBA00001971"/>
    </source>
</evidence>
<evidence type="ECO:0000313" key="9">
    <source>
        <dbReference type="Proteomes" id="UP000245591"/>
    </source>
</evidence>
<dbReference type="GO" id="GO:0005506">
    <property type="term" value="F:iron ion binding"/>
    <property type="evidence" value="ECO:0007669"/>
    <property type="project" value="InterPro"/>
</dbReference>
<protein>
    <recommendedName>
        <fullName evidence="10">Cytochrome P450</fullName>
    </recommendedName>
</protein>
<dbReference type="Proteomes" id="UP000245591">
    <property type="component" value="Unassembled WGS sequence"/>
</dbReference>
<dbReference type="InterPro" id="IPR036396">
    <property type="entry name" value="Cyt_P450_sf"/>
</dbReference>
<evidence type="ECO:0000256" key="6">
    <source>
        <dbReference type="ARBA" id="ARBA00023004"/>
    </source>
</evidence>
<evidence type="ECO:0000313" key="8">
    <source>
        <dbReference type="EMBL" id="PVZ96565.1"/>
    </source>
</evidence>
<comment type="cofactor">
    <cofactor evidence="1">
        <name>heme</name>
        <dbReference type="ChEBI" id="CHEBI:30413"/>
    </cofactor>
</comment>
<dbReference type="Pfam" id="PF00067">
    <property type="entry name" value="p450"/>
    <property type="match status" value="1"/>
</dbReference>
<dbReference type="Gene3D" id="1.10.630.10">
    <property type="entry name" value="Cytochrome P450"/>
    <property type="match status" value="1"/>
</dbReference>
<proteinExistence type="inferred from homology"/>
<reference evidence="8 9" key="1">
    <citation type="journal article" date="2018" name="MBio">
        <title>Comparative Genomics Reveals the Core Gene Toolbox for the Fungus-Insect Symbiosis.</title>
        <authorList>
            <person name="Wang Y."/>
            <person name="Stata M."/>
            <person name="Wang W."/>
            <person name="Stajich J.E."/>
            <person name="White M.M."/>
            <person name="Moncalvo J.M."/>
        </authorList>
    </citation>
    <scope>NUCLEOTIDE SEQUENCE [LARGE SCALE GENOMIC DNA]</scope>
    <source>
        <strain evidence="8 9">AUS-126-30</strain>
    </source>
</reference>
<dbReference type="InterPro" id="IPR050476">
    <property type="entry name" value="Insect_CytP450_Detox"/>
</dbReference>
<evidence type="ECO:0000256" key="3">
    <source>
        <dbReference type="ARBA" id="ARBA00022617"/>
    </source>
</evidence>
<dbReference type="PANTHER" id="PTHR24292">
    <property type="entry name" value="CYTOCHROME P450"/>
    <property type="match status" value="1"/>
</dbReference>
<sequence length="472" mass="54426">MEPKIQKIEFLFTFTLFLFLRLVYYPQNQNYLSSNIIFHALYHLFDISLAFRSLSNLLSIIKAQASSYTIPEFKKIVQPKIIKHELGSEFSQKDGLMDMMNKAHGSGRLNVMHQNVILGSKFLKEYSILPEKVLNVHAARYFFSRAAFLYEFLNNDKYQTNITIGSLLTTEKIRGFIGEESLILQNSIESYIRSYGILEEADTKVQDAIQEYLNFNGAGIKSSLNIFEYISHYKNSRKMKKQFEYLQSYLKKEVESRNQGPKENAIDRDFIDLIRKCINSIFDGDYELIVPSLLSFVRTYTLITAQKLLNTLIDISVLPKIFRLLAEEQNKIIKKFGKSITLEALDSMEYLDAVIRESFRLSSSANGLYRQIQGDCTLSNGVTLKDETVTSFNLFTHLRNKHKFGKNAQQFNPETPISKGTKLKSNPKDEPIWGIGLRKCPFSEYASVQSKMIIAIIIRRYYIFSNTLGIDP</sequence>
<dbReference type="SUPFAM" id="SSF48264">
    <property type="entry name" value="Cytochrome P450"/>
    <property type="match status" value="1"/>
</dbReference>
<dbReference type="AlphaFoldDB" id="A0A2U1IUS4"/>
<accession>A0A2U1IUS4</accession>
<keyword evidence="7" id="KW-0503">Monooxygenase</keyword>
<gene>
    <name evidence="8" type="ORF">BB558_007516</name>
</gene>
<keyword evidence="3" id="KW-0349">Heme</keyword>
<comment type="caution">
    <text evidence="8">The sequence shown here is derived from an EMBL/GenBank/DDBJ whole genome shotgun (WGS) entry which is preliminary data.</text>
</comment>
<keyword evidence="6" id="KW-0408">Iron</keyword>
<keyword evidence="4" id="KW-0479">Metal-binding</keyword>
<keyword evidence="9" id="KW-1185">Reference proteome</keyword>
<name>A0A2U1IUS4_SMIAN</name>
<keyword evidence="5" id="KW-0560">Oxidoreductase</keyword>
<evidence type="ECO:0000256" key="4">
    <source>
        <dbReference type="ARBA" id="ARBA00022723"/>
    </source>
</evidence>
<evidence type="ECO:0000256" key="2">
    <source>
        <dbReference type="ARBA" id="ARBA00010617"/>
    </source>
</evidence>
<evidence type="ECO:0000256" key="7">
    <source>
        <dbReference type="ARBA" id="ARBA00023033"/>
    </source>
</evidence>